<dbReference type="OrthoDB" id="9802901at2"/>
<dbReference type="RefSeq" id="WP_111340940.1">
    <property type="nucleotide sequence ID" value="NZ_QLII01000001.1"/>
</dbReference>
<evidence type="ECO:0000313" key="1">
    <source>
        <dbReference type="EMBL" id="RAI74068.1"/>
    </source>
</evidence>
<evidence type="ECO:0000313" key="2">
    <source>
        <dbReference type="Proteomes" id="UP000249016"/>
    </source>
</evidence>
<name>A0A327NN81_9BACT</name>
<sequence length="166" mass="18998">MIDDIKISTTAIDLPQIIKDIIDFLQPALSPYETVIYWYMFRDSIAETGDNFTRGSVTRLSKGIGSKFKNGDQPVRASDKAVGDNLRALEEKGAIKKTGDTTREGTLFRIFLPEEIELCRQRMKSFQIEQLPTVDSRKEQAYYDIKENRLKILRETNIFVINVANS</sequence>
<reference evidence="1 2" key="1">
    <citation type="submission" date="2018-06" db="EMBL/GenBank/DDBJ databases">
        <title>Spirosoma sp. HMF3257 Genome sequencing and assembly.</title>
        <authorList>
            <person name="Kang H."/>
            <person name="Cha I."/>
            <person name="Kim H."/>
            <person name="Kang J."/>
            <person name="Joh K."/>
        </authorList>
    </citation>
    <scope>NUCLEOTIDE SEQUENCE [LARGE SCALE GENOMIC DNA]</scope>
    <source>
        <strain evidence="1 2">HMF3257</strain>
    </source>
</reference>
<organism evidence="1 2">
    <name type="scientific">Spirosoma telluris</name>
    <dbReference type="NCBI Taxonomy" id="2183553"/>
    <lineage>
        <taxon>Bacteria</taxon>
        <taxon>Pseudomonadati</taxon>
        <taxon>Bacteroidota</taxon>
        <taxon>Cytophagia</taxon>
        <taxon>Cytophagales</taxon>
        <taxon>Cytophagaceae</taxon>
        <taxon>Spirosoma</taxon>
    </lineage>
</organism>
<dbReference type="AlphaFoldDB" id="A0A327NN81"/>
<proteinExistence type="predicted"/>
<accession>A0A327NN81</accession>
<dbReference type="EMBL" id="QLII01000001">
    <property type="protein sequence ID" value="RAI74068.1"/>
    <property type="molecule type" value="Genomic_DNA"/>
</dbReference>
<comment type="caution">
    <text evidence="1">The sequence shown here is derived from an EMBL/GenBank/DDBJ whole genome shotgun (WGS) entry which is preliminary data.</text>
</comment>
<dbReference type="Proteomes" id="UP000249016">
    <property type="component" value="Unassembled WGS sequence"/>
</dbReference>
<protein>
    <submittedName>
        <fullName evidence="1">Uncharacterized protein</fullName>
    </submittedName>
</protein>
<keyword evidence="2" id="KW-1185">Reference proteome</keyword>
<gene>
    <name evidence="1" type="ORF">HMF3257_06330</name>
</gene>